<feature type="region of interest" description="Disordered" evidence="1">
    <location>
        <begin position="831"/>
        <end position="913"/>
    </location>
</feature>
<dbReference type="InterPro" id="IPR000719">
    <property type="entry name" value="Prot_kinase_dom"/>
</dbReference>
<dbReference type="PANTHER" id="PTHR23257:SF981">
    <property type="entry name" value="MITOGEN-ACTIVATED PROTEIN KINASE KINASE KINASE"/>
    <property type="match status" value="1"/>
</dbReference>
<dbReference type="Gene3D" id="3.30.200.20">
    <property type="entry name" value="Phosphorylase Kinase, domain 1"/>
    <property type="match status" value="1"/>
</dbReference>
<dbReference type="GO" id="GO:0004672">
    <property type="term" value="F:protein kinase activity"/>
    <property type="evidence" value="ECO:0007669"/>
    <property type="project" value="InterPro"/>
</dbReference>
<dbReference type="InterPro" id="IPR001245">
    <property type="entry name" value="Ser-Thr/Tyr_kinase_cat_dom"/>
</dbReference>
<feature type="compositionally biased region" description="Polar residues" evidence="1">
    <location>
        <begin position="832"/>
        <end position="844"/>
    </location>
</feature>
<dbReference type="InterPro" id="IPR050167">
    <property type="entry name" value="Ser_Thr_protein_kinase"/>
</dbReference>
<feature type="compositionally biased region" description="Polar residues" evidence="1">
    <location>
        <begin position="860"/>
        <end position="874"/>
    </location>
</feature>
<sequence length="932" mass="105407">MVYSSQSSTIIDMPNTPELTMHSTIEGPPAPVNTPVKVQKVEDLQQSQAETASIYSLSNLMSCFPFPAFFRTGIRHEDYNKSDSDSEEYEISLESIIVNFKEDYIGGGNQSSVFRGKWNGKYIALKKLNRASEVDIKKLKSLNHPNIIKTLGICSRDICPCIVMEYCEQGGLFDVIRRRDVTKSLFCKWSKEIAEGMQYLHSLKIVHRDLKSPNILVDDNDYIKICDFGSLYSYDKTQFASVVMSLCGTSQWMPPEMMKNEPCNEKVDVWSYGVVLWEILTQEVPYRNISPMAIMYGVGSGNLHLHMPRSAPETVKLLLKICWSKKARNRPSFTSVLNCHLANLQVEIADLSEEAWAMRKQVWKREISEENNKLVNNDGNGNELHDQNQKAEELVRKRMHELRHAQEIRQMYEEKMKRVNRMMNKIFQFLNEIQLRELELEDRERQVFGEELKRHHSYSSKDRASSCAPRTCKVQKPMVVRAGPKTISGRGDRSDVSCNVAPGRHAVVSVPVDDEYNEEGDEYDQEMCSGSSSDDEIYLVSKSHFRSQQPLPVATCNENFARQMGSRHSVGHYYPQYSQKFSPKSNRNSISNLPFSNSERTFHQEQVAHAHAQHFQEQTVCPCCSFQFQRNSVARISGASADSGVSNLDREYGTSTMTLEETGCRLQNYIDPQGTSPLYRNAEGRWSDGRIHHRRKPRRPTSMFTRDSPVRLPSVTRRDKRPASKIPVGTLDPESGCNGNCGDQMCATVRGIRSMSMIEPLRKMGSVEDAPEPMEVDTPGPSCQNLHIAQAMRQSDSYQEALKNQDVLAATIASNYSPKAKNNRIVELIGGQMSSSTDSNNPQDSPKKTRAPKLTDENRNALQESTSTMVSSLERSLEMAATHSDGLSDKESKLRAAKSSFKTHRRTASNPIYVPAVVSETSTESDNDPVYC</sequence>
<dbReference type="InterPro" id="IPR008271">
    <property type="entry name" value="Ser/Thr_kinase_AS"/>
</dbReference>
<dbReference type="GO" id="GO:0007165">
    <property type="term" value="P:signal transduction"/>
    <property type="evidence" value="ECO:0007669"/>
    <property type="project" value="TreeGrafter"/>
</dbReference>
<evidence type="ECO:0000313" key="4">
    <source>
        <dbReference type="WBParaSite" id="ACRNAN_Path_1050.g4025.t1"/>
    </source>
</evidence>
<dbReference type="AlphaFoldDB" id="A0A914BUZ4"/>
<protein>
    <submittedName>
        <fullName evidence="4">Protein kinase domain-containing protein</fullName>
    </submittedName>
</protein>
<dbReference type="WBParaSite" id="ACRNAN_Path_1050.g4025.t1">
    <property type="protein sequence ID" value="ACRNAN_Path_1050.g4025.t1"/>
    <property type="gene ID" value="ACRNAN_Path_1050.g4025"/>
</dbReference>
<dbReference type="GO" id="GO:0006950">
    <property type="term" value="P:response to stress"/>
    <property type="evidence" value="ECO:0007669"/>
    <property type="project" value="UniProtKB-ARBA"/>
</dbReference>
<reference evidence="4" key="1">
    <citation type="submission" date="2022-11" db="UniProtKB">
        <authorList>
            <consortium name="WormBaseParasite"/>
        </authorList>
    </citation>
    <scope>IDENTIFICATION</scope>
</reference>
<dbReference type="PRINTS" id="PR00109">
    <property type="entry name" value="TYRKINASE"/>
</dbReference>
<dbReference type="SUPFAM" id="SSF56112">
    <property type="entry name" value="Protein kinase-like (PK-like)"/>
    <property type="match status" value="1"/>
</dbReference>
<proteinExistence type="predicted"/>
<dbReference type="PROSITE" id="PS50011">
    <property type="entry name" value="PROTEIN_KINASE_DOM"/>
    <property type="match status" value="1"/>
</dbReference>
<feature type="region of interest" description="Disordered" evidence="1">
    <location>
        <begin position="688"/>
        <end position="739"/>
    </location>
</feature>
<evidence type="ECO:0000259" key="2">
    <source>
        <dbReference type="PROSITE" id="PS50011"/>
    </source>
</evidence>
<dbReference type="GO" id="GO:0005737">
    <property type="term" value="C:cytoplasm"/>
    <property type="evidence" value="ECO:0007669"/>
    <property type="project" value="TreeGrafter"/>
</dbReference>
<dbReference type="PANTHER" id="PTHR23257">
    <property type="entry name" value="SERINE-THREONINE PROTEIN KINASE"/>
    <property type="match status" value="1"/>
</dbReference>
<dbReference type="Pfam" id="PF07714">
    <property type="entry name" value="PK_Tyr_Ser-Thr"/>
    <property type="match status" value="1"/>
</dbReference>
<evidence type="ECO:0000313" key="3">
    <source>
        <dbReference type="Proteomes" id="UP000887540"/>
    </source>
</evidence>
<dbReference type="SMART" id="SM00220">
    <property type="entry name" value="S_TKc"/>
    <property type="match status" value="1"/>
</dbReference>
<organism evidence="3 4">
    <name type="scientific">Acrobeloides nanus</name>
    <dbReference type="NCBI Taxonomy" id="290746"/>
    <lineage>
        <taxon>Eukaryota</taxon>
        <taxon>Metazoa</taxon>
        <taxon>Ecdysozoa</taxon>
        <taxon>Nematoda</taxon>
        <taxon>Chromadorea</taxon>
        <taxon>Rhabditida</taxon>
        <taxon>Tylenchina</taxon>
        <taxon>Cephalobomorpha</taxon>
        <taxon>Cephaloboidea</taxon>
        <taxon>Cephalobidae</taxon>
        <taxon>Acrobeloides</taxon>
    </lineage>
</organism>
<keyword evidence="3" id="KW-1185">Reference proteome</keyword>
<dbReference type="InterPro" id="IPR011009">
    <property type="entry name" value="Kinase-like_dom_sf"/>
</dbReference>
<dbReference type="Proteomes" id="UP000887540">
    <property type="component" value="Unplaced"/>
</dbReference>
<dbReference type="Gene3D" id="1.10.510.10">
    <property type="entry name" value="Transferase(Phosphotransferase) domain 1"/>
    <property type="match status" value="1"/>
</dbReference>
<accession>A0A914BUZ4</accession>
<evidence type="ECO:0000256" key="1">
    <source>
        <dbReference type="SAM" id="MobiDB-lite"/>
    </source>
</evidence>
<dbReference type="GO" id="GO:0005524">
    <property type="term" value="F:ATP binding"/>
    <property type="evidence" value="ECO:0007669"/>
    <property type="project" value="InterPro"/>
</dbReference>
<feature type="domain" description="Protein kinase" evidence="2">
    <location>
        <begin position="99"/>
        <end position="343"/>
    </location>
</feature>
<dbReference type="PROSITE" id="PS00108">
    <property type="entry name" value="PROTEIN_KINASE_ST"/>
    <property type="match status" value="1"/>
</dbReference>
<name>A0A914BUZ4_9BILA</name>